<dbReference type="SUPFAM" id="SSF57716">
    <property type="entry name" value="Glucocorticoid receptor-like (DNA-binding domain)"/>
    <property type="match status" value="2"/>
</dbReference>
<evidence type="ECO:0000256" key="2">
    <source>
        <dbReference type="ARBA" id="ARBA00005993"/>
    </source>
</evidence>
<feature type="domain" description="NR LBD" evidence="14">
    <location>
        <begin position="473"/>
        <end position="733"/>
    </location>
</feature>
<dbReference type="Pfam" id="PF00105">
    <property type="entry name" value="zf-C4"/>
    <property type="match status" value="2"/>
</dbReference>
<evidence type="ECO:0000256" key="1">
    <source>
        <dbReference type="ARBA" id="ARBA00004123"/>
    </source>
</evidence>
<evidence type="ECO:0000256" key="3">
    <source>
        <dbReference type="ARBA" id="ARBA00022723"/>
    </source>
</evidence>
<evidence type="ECO:0000256" key="5">
    <source>
        <dbReference type="ARBA" id="ARBA00022833"/>
    </source>
</evidence>
<dbReference type="Gene3D" id="1.10.565.10">
    <property type="entry name" value="Retinoid X Receptor"/>
    <property type="match status" value="1"/>
</dbReference>
<evidence type="ECO:0000259" key="14">
    <source>
        <dbReference type="PROSITE" id="PS51843"/>
    </source>
</evidence>
<dbReference type="GO" id="GO:0000978">
    <property type="term" value="F:RNA polymerase II cis-regulatory region sequence-specific DNA binding"/>
    <property type="evidence" value="ECO:0007669"/>
    <property type="project" value="InterPro"/>
</dbReference>
<protein>
    <recommendedName>
        <fullName evidence="17">Nuclear receptor domain-containing protein</fullName>
    </recommendedName>
</protein>
<keyword evidence="16" id="KW-1185">Reference proteome</keyword>
<dbReference type="Proteomes" id="UP001175271">
    <property type="component" value="Unassembled WGS sequence"/>
</dbReference>
<evidence type="ECO:0000259" key="13">
    <source>
        <dbReference type="PROSITE" id="PS51030"/>
    </source>
</evidence>
<evidence type="ECO:0000256" key="7">
    <source>
        <dbReference type="ARBA" id="ARBA00023125"/>
    </source>
</evidence>
<dbReference type="CDD" id="cd06960">
    <property type="entry name" value="NR_DBD_HNF4A"/>
    <property type="match status" value="1"/>
</dbReference>
<dbReference type="InterPro" id="IPR035500">
    <property type="entry name" value="NHR-like_dom_sf"/>
</dbReference>
<dbReference type="PROSITE" id="PS00031">
    <property type="entry name" value="NUCLEAR_REC_DBD_1"/>
    <property type="match status" value="2"/>
</dbReference>
<dbReference type="PROSITE" id="PS51843">
    <property type="entry name" value="NR_LBD"/>
    <property type="match status" value="1"/>
</dbReference>
<dbReference type="Pfam" id="PF00104">
    <property type="entry name" value="Hormone_recep"/>
    <property type="match status" value="1"/>
</dbReference>
<dbReference type="GO" id="GO:0003700">
    <property type="term" value="F:DNA-binding transcription factor activity"/>
    <property type="evidence" value="ECO:0007669"/>
    <property type="project" value="InterPro"/>
</dbReference>
<dbReference type="PRINTS" id="PR00047">
    <property type="entry name" value="STROIDFINGER"/>
</dbReference>
<keyword evidence="6 11" id="KW-0805">Transcription regulation</keyword>
<proteinExistence type="inferred from homology"/>
<feature type="domain" description="Nuclear receptor" evidence="13">
    <location>
        <begin position="13"/>
        <end position="48"/>
    </location>
</feature>
<evidence type="ECO:0000313" key="15">
    <source>
        <dbReference type="EMBL" id="KAK0405825.1"/>
    </source>
</evidence>
<dbReference type="SUPFAM" id="SSF48508">
    <property type="entry name" value="Nuclear receptor ligand-binding domain"/>
    <property type="match status" value="2"/>
</dbReference>
<evidence type="ECO:0000256" key="11">
    <source>
        <dbReference type="RuleBase" id="RU004334"/>
    </source>
</evidence>
<evidence type="ECO:0000313" key="16">
    <source>
        <dbReference type="Proteomes" id="UP001175271"/>
    </source>
</evidence>
<dbReference type="PANTHER" id="PTHR46011:SF6">
    <property type="entry name" value="HIGH ZINC ACTIVATED NUCLEAR RECEPTOR PROTEIN"/>
    <property type="match status" value="1"/>
</dbReference>
<evidence type="ECO:0000256" key="12">
    <source>
        <dbReference type="SAM" id="MobiDB-lite"/>
    </source>
</evidence>
<dbReference type="EMBL" id="JAUCMV010000004">
    <property type="protein sequence ID" value="KAK0405825.1"/>
    <property type="molecule type" value="Genomic_DNA"/>
</dbReference>
<keyword evidence="10 11" id="KW-0539">Nucleus</keyword>
<dbReference type="Gene3D" id="3.30.50.10">
    <property type="entry name" value="Erythroid Transcription Factor GATA-1, subunit A"/>
    <property type="match status" value="2"/>
</dbReference>
<dbReference type="SMART" id="SM00399">
    <property type="entry name" value="ZnF_C4"/>
    <property type="match status" value="2"/>
</dbReference>
<evidence type="ECO:0008006" key="17">
    <source>
        <dbReference type="Google" id="ProtNLM"/>
    </source>
</evidence>
<keyword evidence="8 11" id="KW-0804">Transcription</keyword>
<dbReference type="InterPro" id="IPR001628">
    <property type="entry name" value="Znf_hrmn_rcpt"/>
</dbReference>
<evidence type="ECO:0000256" key="10">
    <source>
        <dbReference type="ARBA" id="ARBA00023242"/>
    </source>
</evidence>
<feature type="compositionally biased region" description="Polar residues" evidence="12">
    <location>
        <begin position="417"/>
        <end position="428"/>
    </location>
</feature>
<dbReference type="InterPro" id="IPR013088">
    <property type="entry name" value="Znf_NHR/GATA"/>
</dbReference>
<dbReference type="GO" id="GO:0005634">
    <property type="term" value="C:nucleus"/>
    <property type="evidence" value="ECO:0007669"/>
    <property type="project" value="UniProtKB-SubCell"/>
</dbReference>
<evidence type="ECO:0000256" key="9">
    <source>
        <dbReference type="ARBA" id="ARBA00023170"/>
    </source>
</evidence>
<reference evidence="15" key="1">
    <citation type="submission" date="2023-06" db="EMBL/GenBank/DDBJ databases">
        <title>Genomic analysis of the entomopathogenic nematode Steinernema hermaphroditum.</title>
        <authorList>
            <person name="Schwarz E.M."/>
            <person name="Heppert J.K."/>
            <person name="Baniya A."/>
            <person name="Schwartz H.T."/>
            <person name="Tan C.-H."/>
            <person name="Antoshechkin I."/>
            <person name="Sternberg P.W."/>
            <person name="Goodrich-Blair H."/>
            <person name="Dillman A.R."/>
        </authorList>
    </citation>
    <scope>NUCLEOTIDE SEQUENCE</scope>
    <source>
        <strain evidence="15">PS9179</strain>
        <tissue evidence="15">Whole animal</tissue>
    </source>
</reference>
<comment type="similarity">
    <text evidence="2 11">Belongs to the nuclear hormone receptor family.</text>
</comment>
<dbReference type="InterPro" id="IPR000536">
    <property type="entry name" value="Nucl_hrmn_rcpt_lig-bd"/>
</dbReference>
<accession>A0AA39HI11</accession>
<evidence type="ECO:0000256" key="4">
    <source>
        <dbReference type="ARBA" id="ARBA00022771"/>
    </source>
</evidence>
<gene>
    <name evidence="15" type="ORF">QR680_018218</name>
</gene>
<keyword evidence="9 11" id="KW-0675">Receptor</keyword>
<comment type="caution">
    <text evidence="15">The sequence shown here is derived from an EMBL/GenBank/DDBJ whole genome shotgun (WGS) entry which is preliminary data.</text>
</comment>
<evidence type="ECO:0000256" key="8">
    <source>
        <dbReference type="ARBA" id="ARBA00023163"/>
    </source>
</evidence>
<name>A0AA39HI11_9BILA</name>
<dbReference type="PROSITE" id="PS51030">
    <property type="entry name" value="NUCLEAR_REC_DBD_2"/>
    <property type="match status" value="2"/>
</dbReference>
<dbReference type="GO" id="GO:0008270">
    <property type="term" value="F:zinc ion binding"/>
    <property type="evidence" value="ECO:0007669"/>
    <property type="project" value="UniProtKB-KW"/>
</dbReference>
<comment type="subcellular location">
    <subcellularLocation>
        <location evidence="1 11">Nucleus</location>
    </subcellularLocation>
</comment>
<dbReference type="PANTHER" id="PTHR46011">
    <property type="entry name" value="NUCLEAR HORMONE RECEPTOR FAMILY MEMBER NHR-86-RELATED"/>
    <property type="match status" value="1"/>
</dbReference>
<keyword evidence="3 11" id="KW-0479">Metal-binding</keyword>
<feature type="domain" description="Nuclear receptor" evidence="13">
    <location>
        <begin position="329"/>
        <end position="404"/>
    </location>
</feature>
<dbReference type="AlphaFoldDB" id="A0AA39HI11"/>
<sequence>MTTRYATTFADEWRKCLVCESDKTVGKNFGAFTCASCAAFFRRAIKRNERLKKSIKRPLSKPPPSQISSNGDEFSLEEFFDLPSPPVEALLEQSEAAQRVNILEPAWICFNELVNQRRMLQSTMPLIHNIPVFRPWLKALPLHEISAEFLVKFTRELIEVDREPSLKLMQNFPMIKHLDQCYLTKIHNTFMFLFYVADLSFRTVQLFPADTSGMIAIADQIYFNLGTHCDSLILQQYPLVQFYHQIFQQVIESMRNLRISSEEFTSLLMLGTSTIAENYDFHKMAKSRKSLKDFLYDLNFKKESRIDLVVERIRSIETLACNVETLDPMYTCLVCSEASDGLHFGIYACRACAAFFRRSVLQQRKYVCRRDDNCPIGNDARNMCRSCRFKKCIKLGMSTKKCTKDPPHLINILAEQPQPSTSKGSPSDSEPMDLSLAGMVPRLPKPPVSTTISVISSSFPPPITPFIDQMLKGYENLIARRRIIHRSTDNFGNKHPVKLYDPNIMGMVPGDNDISLASVRVEISLLVDMLNDYFFPFSSFTEREKIYMFREFLGHYLTLDPIYNTAVMFPERGDKRVYITEQRYFNVDCMEDFYKCQNNYTDPKKSAHYLSPIYNNILKFVKEPIVKLQVTKAELVAIYGLSLYTTVDDDCDSLSERCTEAQKAARQAIYRELFQLCKLKGNEVAAAHRMGEIIGLITPVVKICRRFKETFELIEVFNMFEVDDVVFQFIKKTKQ</sequence>
<dbReference type="InterPro" id="IPR049636">
    <property type="entry name" value="HNF4-like_DBD"/>
</dbReference>
<keyword evidence="4 11" id="KW-0863">Zinc-finger</keyword>
<dbReference type="SMART" id="SM00430">
    <property type="entry name" value="HOLI"/>
    <property type="match status" value="1"/>
</dbReference>
<organism evidence="15 16">
    <name type="scientific">Steinernema hermaphroditum</name>
    <dbReference type="NCBI Taxonomy" id="289476"/>
    <lineage>
        <taxon>Eukaryota</taxon>
        <taxon>Metazoa</taxon>
        <taxon>Ecdysozoa</taxon>
        <taxon>Nematoda</taxon>
        <taxon>Chromadorea</taxon>
        <taxon>Rhabditida</taxon>
        <taxon>Tylenchina</taxon>
        <taxon>Panagrolaimomorpha</taxon>
        <taxon>Strongyloidoidea</taxon>
        <taxon>Steinernematidae</taxon>
        <taxon>Steinernema</taxon>
    </lineage>
</organism>
<keyword evidence="5 11" id="KW-0862">Zinc</keyword>
<keyword evidence="7 11" id="KW-0238">DNA-binding</keyword>
<feature type="region of interest" description="Disordered" evidence="12">
    <location>
        <begin position="414"/>
        <end position="434"/>
    </location>
</feature>
<evidence type="ECO:0000256" key="6">
    <source>
        <dbReference type="ARBA" id="ARBA00023015"/>
    </source>
</evidence>